<gene>
    <name evidence="8" type="ORF">AAHA92_29711</name>
</gene>
<comment type="similarity">
    <text evidence="2">Belongs to the profilin family.</text>
</comment>
<dbReference type="GO" id="GO:0003779">
    <property type="term" value="F:actin binding"/>
    <property type="evidence" value="ECO:0007669"/>
    <property type="project" value="UniProtKB-KW"/>
</dbReference>
<dbReference type="Gene3D" id="3.30.450.30">
    <property type="entry name" value="Dynein light chain 2a, cytoplasmic"/>
    <property type="match status" value="1"/>
</dbReference>
<evidence type="ECO:0000256" key="7">
    <source>
        <dbReference type="ARBA" id="ARBA00032793"/>
    </source>
</evidence>
<dbReference type="InterPro" id="IPR005455">
    <property type="entry name" value="PFN_euk"/>
</dbReference>
<dbReference type="InterPro" id="IPR036140">
    <property type="entry name" value="PFN_sf"/>
</dbReference>
<comment type="subcellular location">
    <subcellularLocation>
        <location evidence="1">Cytoplasm</location>
        <location evidence="1">Cytoskeleton</location>
    </subcellularLocation>
</comment>
<protein>
    <recommendedName>
        <fullName evidence="7">Pollen allergen Ole e 2</fullName>
    </recommendedName>
</protein>
<dbReference type="PANTHER" id="PTHR11604">
    <property type="entry name" value="PROFILIN"/>
    <property type="match status" value="1"/>
</dbReference>
<evidence type="ECO:0000256" key="3">
    <source>
        <dbReference type="ARBA" id="ARBA00022490"/>
    </source>
</evidence>
<dbReference type="EMBL" id="JBEAFC010000011">
    <property type="protein sequence ID" value="KAL1537167.1"/>
    <property type="molecule type" value="Genomic_DNA"/>
</dbReference>
<evidence type="ECO:0000256" key="2">
    <source>
        <dbReference type="ARBA" id="ARBA00010058"/>
    </source>
</evidence>
<evidence type="ECO:0000256" key="4">
    <source>
        <dbReference type="ARBA" id="ARBA00022553"/>
    </source>
</evidence>
<dbReference type="PANTHER" id="PTHR11604:SF35">
    <property type="entry name" value="PROFILIN-3"/>
    <property type="match status" value="1"/>
</dbReference>
<evidence type="ECO:0000256" key="5">
    <source>
        <dbReference type="ARBA" id="ARBA00023203"/>
    </source>
</evidence>
<dbReference type="Pfam" id="PF00235">
    <property type="entry name" value="Profilin"/>
    <property type="match status" value="1"/>
</dbReference>
<dbReference type="GO" id="GO:0005856">
    <property type="term" value="C:cytoskeleton"/>
    <property type="evidence" value="ECO:0007669"/>
    <property type="project" value="UniProtKB-SubCell"/>
</dbReference>
<evidence type="ECO:0000313" key="8">
    <source>
        <dbReference type="EMBL" id="KAL1537167.1"/>
    </source>
</evidence>
<dbReference type="PRINTS" id="PR01640">
    <property type="entry name" value="PROFILINPLNT"/>
</dbReference>
<accession>A0ABD1FZQ4</accession>
<organism evidence="8 9">
    <name type="scientific">Salvia divinorum</name>
    <name type="common">Maria pastora</name>
    <name type="synonym">Diviner's sage</name>
    <dbReference type="NCBI Taxonomy" id="28513"/>
    <lineage>
        <taxon>Eukaryota</taxon>
        <taxon>Viridiplantae</taxon>
        <taxon>Streptophyta</taxon>
        <taxon>Embryophyta</taxon>
        <taxon>Tracheophyta</taxon>
        <taxon>Spermatophyta</taxon>
        <taxon>Magnoliopsida</taxon>
        <taxon>eudicotyledons</taxon>
        <taxon>Gunneridae</taxon>
        <taxon>Pentapetalae</taxon>
        <taxon>asterids</taxon>
        <taxon>lamiids</taxon>
        <taxon>Lamiales</taxon>
        <taxon>Lamiaceae</taxon>
        <taxon>Nepetoideae</taxon>
        <taxon>Mentheae</taxon>
        <taxon>Salviinae</taxon>
        <taxon>Salvia</taxon>
        <taxon>Salvia subgen. Calosphace</taxon>
    </lineage>
</organism>
<reference evidence="8 9" key="1">
    <citation type="submission" date="2024-06" db="EMBL/GenBank/DDBJ databases">
        <title>A chromosome level genome sequence of Diviner's sage (Salvia divinorum).</title>
        <authorList>
            <person name="Ford S.A."/>
            <person name="Ro D.-K."/>
            <person name="Ness R.W."/>
            <person name="Phillips M.A."/>
        </authorList>
    </citation>
    <scope>NUCLEOTIDE SEQUENCE [LARGE SCALE GENOMIC DNA]</scope>
    <source>
        <strain evidence="8">SAF-2024a</strain>
        <tissue evidence="8">Leaf</tissue>
    </source>
</reference>
<keyword evidence="5" id="KW-0009">Actin-binding</keyword>
<evidence type="ECO:0000313" key="9">
    <source>
        <dbReference type="Proteomes" id="UP001567538"/>
    </source>
</evidence>
<dbReference type="SUPFAM" id="SSF55770">
    <property type="entry name" value="Profilin (actin-binding protein)"/>
    <property type="match status" value="1"/>
</dbReference>
<keyword evidence="9" id="KW-1185">Reference proteome</keyword>
<dbReference type="AlphaFoldDB" id="A0ABD1FZQ4"/>
<dbReference type="Proteomes" id="UP001567538">
    <property type="component" value="Unassembled WGS sequence"/>
</dbReference>
<proteinExistence type="inferred from homology"/>
<keyword evidence="3" id="KW-0963">Cytoplasm</keyword>
<keyword evidence="6" id="KW-0206">Cytoskeleton</keyword>
<sequence>MRLQSYIDEQFRSDADSHFLDPIAIVGHDGTVLAQTFSFPKLKPNEITSIMNEFDNPGSLAATGLHIGETKYT</sequence>
<name>A0ABD1FZQ4_SALDI</name>
<evidence type="ECO:0000256" key="1">
    <source>
        <dbReference type="ARBA" id="ARBA00004245"/>
    </source>
</evidence>
<evidence type="ECO:0000256" key="6">
    <source>
        <dbReference type="ARBA" id="ARBA00023212"/>
    </source>
</evidence>
<dbReference type="InterPro" id="IPR048278">
    <property type="entry name" value="PFN"/>
</dbReference>
<comment type="caution">
    <text evidence="8">The sequence shown here is derived from an EMBL/GenBank/DDBJ whole genome shotgun (WGS) entry which is preliminary data.</text>
</comment>
<keyword evidence="4" id="KW-0597">Phosphoprotein</keyword>
<dbReference type="PRINTS" id="PR00392">
    <property type="entry name" value="PROFILIN"/>
</dbReference>